<evidence type="ECO:0000313" key="3">
    <source>
        <dbReference type="EMBL" id="MFB9840143.1"/>
    </source>
</evidence>
<organism evidence="3 4">
    <name type="scientific">Actinoallomurus acaciae</name>
    <dbReference type="NCBI Taxonomy" id="502577"/>
    <lineage>
        <taxon>Bacteria</taxon>
        <taxon>Bacillati</taxon>
        <taxon>Actinomycetota</taxon>
        <taxon>Actinomycetes</taxon>
        <taxon>Streptosporangiales</taxon>
        <taxon>Thermomonosporaceae</taxon>
        <taxon>Actinoallomurus</taxon>
    </lineage>
</organism>
<dbReference type="InterPro" id="IPR023213">
    <property type="entry name" value="CAT-like_dom_sf"/>
</dbReference>
<feature type="domain" description="Condensation" evidence="2">
    <location>
        <begin position="28"/>
        <end position="418"/>
    </location>
</feature>
<name>A0ABV5YYH9_9ACTN</name>
<dbReference type="SUPFAM" id="SSF52777">
    <property type="entry name" value="CoA-dependent acyltransferases"/>
    <property type="match status" value="2"/>
</dbReference>
<proteinExistence type="predicted"/>
<dbReference type="PANTHER" id="PTHR45527">
    <property type="entry name" value="NONRIBOSOMAL PEPTIDE SYNTHETASE"/>
    <property type="match status" value="1"/>
</dbReference>
<gene>
    <name evidence="3" type="ORF">ACFFNX_49150</name>
</gene>
<reference evidence="3 4" key="1">
    <citation type="submission" date="2024-09" db="EMBL/GenBank/DDBJ databases">
        <authorList>
            <person name="Sun Q."/>
            <person name="Mori K."/>
        </authorList>
    </citation>
    <scope>NUCLEOTIDE SEQUENCE [LARGE SCALE GENOMIC DNA]</scope>
    <source>
        <strain evidence="3 4">TBRC 0563</strain>
    </source>
</reference>
<accession>A0ABV5YYH9</accession>
<dbReference type="Gene3D" id="3.30.559.30">
    <property type="entry name" value="Nonribosomal peptide synthetase, condensation domain"/>
    <property type="match status" value="1"/>
</dbReference>
<dbReference type="InterPro" id="IPR057737">
    <property type="entry name" value="Condensation_MtbB-like"/>
</dbReference>
<dbReference type="CDD" id="cd19535">
    <property type="entry name" value="Cyc_NRPS"/>
    <property type="match status" value="1"/>
</dbReference>
<feature type="non-terminal residue" evidence="3">
    <location>
        <position position="479"/>
    </location>
</feature>
<evidence type="ECO:0000313" key="4">
    <source>
        <dbReference type="Proteomes" id="UP001589627"/>
    </source>
</evidence>
<dbReference type="InterPro" id="IPR001242">
    <property type="entry name" value="Condensation_dom"/>
</dbReference>
<dbReference type="Proteomes" id="UP001589627">
    <property type="component" value="Unassembled WGS sequence"/>
</dbReference>
<dbReference type="Gene3D" id="3.30.559.10">
    <property type="entry name" value="Chloramphenicol acetyltransferase-like domain"/>
    <property type="match status" value="1"/>
</dbReference>
<dbReference type="EMBL" id="JBHLZP010000942">
    <property type="protein sequence ID" value="MFB9840143.1"/>
    <property type="molecule type" value="Genomic_DNA"/>
</dbReference>
<dbReference type="PANTHER" id="PTHR45527:SF10">
    <property type="entry name" value="PYOCHELIN SYNTHASE PCHF"/>
    <property type="match status" value="1"/>
</dbReference>
<keyword evidence="4" id="KW-1185">Reference proteome</keyword>
<protein>
    <submittedName>
        <fullName evidence="3">Condensation domain-containing protein</fullName>
    </submittedName>
</protein>
<dbReference type="RefSeq" id="WP_378213361.1">
    <property type="nucleotide sequence ID" value="NZ_JBHLZP010000942.1"/>
</dbReference>
<evidence type="ECO:0000256" key="1">
    <source>
        <dbReference type="ARBA" id="ARBA00022598"/>
    </source>
</evidence>
<comment type="caution">
    <text evidence="3">The sequence shown here is derived from an EMBL/GenBank/DDBJ whole genome shotgun (WGS) entry which is preliminary data.</text>
</comment>
<keyword evidence="1" id="KW-0436">Ligase</keyword>
<sequence length="479" mass="52657">MTDLFPLTDTQQAYLVGRGDLYELGNVSTHAYLELEGPLDAGRFAYAWRRLVDRHPMLRAVVAHEGQRILPEVPDPPIEIVDLRGRADADEVLAGLRERLSHEVRPADRWPLFSVAVCLLGDGVCRVCVGFDGLTVDWASWHVMYRDLSAYYENADAALPPVEGTFRDHVLAHDTDPPEEDLAYWRERLATLPDAPALPLARDPATVARPRFTRRETSLDAATWSRLKQHAAAHGVTPTGALLAAYAEVLGRWGAGERFTLNVPSMNRDPAVPGAADLVGEFASFTLAEADLRPATFRERARGIQRNLLDGLEHRGLGGVRLLRELTRVRGGEPVRMPVVLTSTLAMTAATPHLLERTLTHVYGVTQTPQVHLDAQVEERRGTLACNWDAVEELFPPGLLDTMFTAWTGLLTRLADDETAWGRDDLDLLPPGQAARRAAGQGPVRPVPDEPVHEAFLRRAAERPDAPAVIGPGGTLTYG</sequence>
<dbReference type="Pfam" id="PF00668">
    <property type="entry name" value="Condensation"/>
    <property type="match status" value="1"/>
</dbReference>
<evidence type="ECO:0000259" key="2">
    <source>
        <dbReference type="Pfam" id="PF00668"/>
    </source>
</evidence>